<sequence>MHKKIHIPKILLNKFDNNTNKIIVKYFINHKKTLLK</sequence>
<dbReference type="Proteomes" id="UP000013941">
    <property type="component" value="Chromosome"/>
</dbReference>
<evidence type="ECO:0000313" key="2">
    <source>
        <dbReference type="Proteomes" id="UP000013941"/>
    </source>
</evidence>
<gene>
    <name evidence="1" type="ORF">SLY_0341</name>
</gene>
<organism evidence="1 2">
    <name type="scientific">Strawberry lethal yellows phytoplasma (CPA) str. NZSb11</name>
    <dbReference type="NCBI Taxonomy" id="980422"/>
    <lineage>
        <taxon>Bacteria</taxon>
        <taxon>Bacillati</taxon>
        <taxon>Mycoplasmatota</taxon>
        <taxon>Mollicutes</taxon>
        <taxon>Acholeplasmatales</taxon>
        <taxon>Acholeplasmataceae</taxon>
        <taxon>Candidatus Phytoplasma</taxon>
        <taxon>16SrXII (Stolbur group)</taxon>
    </lineage>
</organism>
<proteinExistence type="predicted"/>
<evidence type="ECO:0000313" key="1">
    <source>
        <dbReference type="EMBL" id="AGL90261.1"/>
    </source>
</evidence>
<dbReference type="HOGENOM" id="CLU_3358803_0_0_14"/>
<name>R4RP52_PHYAS</name>
<reference evidence="1 2" key="1">
    <citation type="journal article" date="2013" name="BMC Genomics">
        <title>Comparison of the complete genome sequence of two closely related isolates of 'Candidatus Phytoplasma australiense' reveals genome plasticity.</title>
        <authorList>
            <person name="Andersen M.T."/>
            <person name="Liefting L.W."/>
            <person name="Havukkala I."/>
            <person name="Beever R.E."/>
        </authorList>
    </citation>
    <scope>NUCLEOTIDE SEQUENCE [LARGE SCALE GENOMIC DNA]</scope>
    <source>
        <strain evidence="1 2">NZSb11</strain>
    </source>
</reference>
<protein>
    <submittedName>
        <fullName evidence="1">Uncharacterized protein</fullName>
    </submittedName>
</protein>
<keyword evidence="2" id="KW-1185">Reference proteome</keyword>
<accession>R4RP52</accession>
<dbReference type="KEGG" id="nzs:SLY_0341"/>
<dbReference type="AlphaFoldDB" id="R4RP52"/>
<dbReference type="EMBL" id="CP002548">
    <property type="protein sequence ID" value="AGL90261.1"/>
    <property type="molecule type" value="Genomic_DNA"/>
</dbReference>